<reference evidence="1 2" key="1">
    <citation type="submission" date="2019-02" db="EMBL/GenBank/DDBJ databases">
        <title>Deep-cultivation of Planctomycetes and their phenomic and genomic characterization uncovers novel biology.</title>
        <authorList>
            <person name="Wiegand S."/>
            <person name="Jogler M."/>
            <person name="Boedeker C."/>
            <person name="Pinto D."/>
            <person name="Vollmers J."/>
            <person name="Rivas-Marin E."/>
            <person name="Kohn T."/>
            <person name="Peeters S.H."/>
            <person name="Heuer A."/>
            <person name="Rast P."/>
            <person name="Oberbeckmann S."/>
            <person name="Bunk B."/>
            <person name="Jeske O."/>
            <person name="Meyerdierks A."/>
            <person name="Storesund J.E."/>
            <person name="Kallscheuer N."/>
            <person name="Luecker S."/>
            <person name="Lage O.M."/>
            <person name="Pohl T."/>
            <person name="Merkel B.J."/>
            <person name="Hornburger P."/>
            <person name="Mueller R.-W."/>
            <person name="Bruemmer F."/>
            <person name="Labrenz M."/>
            <person name="Spormann A.M."/>
            <person name="Op Den Camp H."/>
            <person name="Overmann J."/>
            <person name="Amann R."/>
            <person name="Jetten M.S.M."/>
            <person name="Mascher T."/>
            <person name="Medema M.H."/>
            <person name="Devos D.P."/>
            <person name="Kaster A.-K."/>
            <person name="Ovreas L."/>
            <person name="Rohde M."/>
            <person name="Galperin M.Y."/>
            <person name="Jogler C."/>
        </authorList>
    </citation>
    <scope>NUCLEOTIDE SEQUENCE [LARGE SCALE GENOMIC DNA]</scope>
    <source>
        <strain evidence="1 2">Pla100</strain>
    </source>
</reference>
<dbReference type="EMBL" id="SJPM01000002">
    <property type="protein sequence ID" value="TWU01469.1"/>
    <property type="molecule type" value="Genomic_DNA"/>
</dbReference>
<sequence>MSCPQRTGGRAPGSDAGFGIDGRVCSLQTYRFWDRACLGEKCLVYHDCSTKMRSTTS</sequence>
<organism evidence="1 2">
    <name type="scientific">Neorhodopirellula pilleata</name>
    <dbReference type="NCBI Taxonomy" id="2714738"/>
    <lineage>
        <taxon>Bacteria</taxon>
        <taxon>Pseudomonadati</taxon>
        <taxon>Planctomycetota</taxon>
        <taxon>Planctomycetia</taxon>
        <taxon>Pirellulales</taxon>
        <taxon>Pirellulaceae</taxon>
        <taxon>Neorhodopirellula</taxon>
    </lineage>
</organism>
<protein>
    <submittedName>
        <fullName evidence="1">Uncharacterized protein</fullName>
    </submittedName>
</protein>
<evidence type="ECO:0000313" key="1">
    <source>
        <dbReference type="EMBL" id="TWU01469.1"/>
    </source>
</evidence>
<gene>
    <name evidence="1" type="ORF">Pla100_12030</name>
</gene>
<accession>A0A5C6AQG7</accession>
<comment type="caution">
    <text evidence="1">The sequence shown here is derived from an EMBL/GenBank/DDBJ whole genome shotgun (WGS) entry which is preliminary data.</text>
</comment>
<dbReference type="Proteomes" id="UP000316213">
    <property type="component" value="Unassembled WGS sequence"/>
</dbReference>
<dbReference type="AlphaFoldDB" id="A0A5C6AQG7"/>
<evidence type="ECO:0000313" key="2">
    <source>
        <dbReference type="Proteomes" id="UP000316213"/>
    </source>
</evidence>
<proteinExistence type="predicted"/>
<keyword evidence="2" id="KW-1185">Reference proteome</keyword>
<name>A0A5C6AQG7_9BACT</name>